<dbReference type="InterPro" id="IPR036388">
    <property type="entry name" value="WH-like_DNA-bd_sf"/>
</dbReference>
<dbReference type="SUPFAM" id="SSF46785">
    <property type="entry name" value="Winged helix' DNA-binding domain"/>
    <property type="match status" value="1"/>
</dbReference>
<dbReference type="RefSeq" id="WP_251833460.1">
    <property type="nucleotide sequence ID" value="NZ_JACSPS010000002.1"/>
</dbReference>
<protein>
    <submittedName>
        <fullName evidence="6">BlaI/MecI/CopY family transcriptional regulator</fullName>
    </submittedName>
</protein>
<evidence type="ECO:0000256" key="1">
    <source>
        <dbReference type="ARBA" id="ARBA00011046"/>
    </source>
</evidence>
<feature type="region of interest" description="Disordered" evidence="5">
    <location>
        <begin position="107"/>
        <end position="151"/>
    </location>
</feature>
<evidence type="ECO:0000256" key="2">
    <source>
        <dbReference type="ARBA" id="ARBA00023015"/>
    </source>
</evidence>
<evidence type="ECO:0000256" key="4">
    <source>
        <dbReference type="ARBA" id="ARBA00023163"/>
    </source>
</evidence>
<sequence>MKISQLTHSEEVLMQIMWKLKSAPLKEILAAYPEPKPHQNTVSTFVKILTEKKFLSVIKEGRIFRYEVAVPRTSYRLFLLQNLLAGYFENSGDELINTLTEKGLWDSEESSNLPQEKEVKEENAVGDFINEITGKKKQDKKEKKKKKKKNK</sequence>
<keyword evidence="2" id="KW-0805">Transcription regulation</keyword>
<accession>A0ABR8WNI4</accession>
<dbReference type="InterPro" id="IPR036390">
    <property type="entry name" value="WH_DNA-bd_sf"/>
</dbReference>
<feature type="compositionally biased region" description="Basic residues" evidence="5">
    <location>
        <begin position="142"/>
        <end position="151"/>
    </location>
</feature>
<name>A0ABR8WNI4_9FLAO</name>
<dbReference type="InterPro" id="IPR005650">
    <property type="entry name" value="BlaI_family"/>
</dbReference>
<keyword evidence="7" id="KW-1185">Reference proteome</keyword>
<keyword evidence="3" id="KW-0238">DNA-binding</keyword>
<dbReference type="Pfam" id="PF03965">
    <property type="entry name" value="Penicillinase_R"/>
    <property type="match status" value="1"/>
</dbReference>
<evidence type="ECO:0000256" key="5">
    <source>
        <dbReference type="SAM" id="MobiDB-lite"/>
    </source>
</evidence>
<evidence type="ECO:0000256" key="3">
    <source>
        <dbReference type="ARBA" id="ARBA00023125"/>
    </source>
</evidence>
<dbReference type="EMBL" id="JACSPS010000002">
    <property type="protein sequence ID" value="MBD8018266.1"/>
    <property type="molecule type" value="Genomic_DNA"/>
</dbReference>
<evidence type="ECO:0000313" key="6">
    <source>
        <dbReference type="EMBL" id="MBD8018266.1"/>
    </source>
</evidence>
<organism evidence="6 7">
    <name type="scientific">Kaistella pullorum</name>
    <dbReference type="NCBI Taxonomy" id="2763074"/>
    <lineage>
        <taxon>Bacteria</taxon>
        <taxon>Pseudomonadati</taxon>
        <taxon>Bacteroidota</taxon>
        <taxon>Flavobacteriia</taxon>
        <taxon>Flavobacteriales</taxon>
        <taxon>Weeksellaceae</taxon>
        <taxon>Chryseobacterium group</taxon>
        <taxon>Kaistella</taxon>
    </lineage>
</organism>
<comment type="similarity">
    <text evidence="1">Belongs to the BlaI transcriptional regulatory family.</text>
</comment>
<dbReference type="Gene3D" id="1.10.10.10">
    <property type="entry name" value="Winged helix-like DNA-binding domain superfamily/Winged helix DNA-binding domain"/>
    <property type="match status" value="1"/>
</dbReference>
<dbReference type="Proteomes" id="UP000626242">
    <property type="component" value="Unassembled WGS sequence"/>
</dbReference>
<keyword evidence="4" id="KW-0804">Transcription</keyword>
<reference evidence="6 7" key="1">
    <citation type="submission" date="2020-08" db="EMBL/GenBank/DDBJ databases">
        <title>A Genomic Blueprint of the Chicken Gut Microbiome.</title>
        <authorList>
            <person name="Gilroy R."/>
            <person name="Ravi A."/>
            <person name="Getino M."/>
            <person name="Pursley I."/>
            <person name="Horton D.L."/>
            <person name="Alikhan N.-F."/>
            <person name="Baker D."/>
            <person name="Gharbi K."/>
            <person name="Hall N."/>
            <person name="Watson M."/>
            <person name="Adriaenssens E.M."/>
            <person name="Foster-Nyarko E."/>
            <person name="Jarju S."/>
            <person name="Secka A."/>
            <person name="Antonio M."/>
            <person name="Oren A."/>
            <person name="Chaudhuri R."/>
            <person name="La Ragione R.M."/>
            <person name="Hildebrand F."/>
            <person name="Pallen M.J."/>
        </authorList>
    </citation>
    <scope>NUCLEOTIDE SEQUENCE [LARGE SCALE GENOMIC DNA]</scope>
    <source>
        <strain evidence="6 7">Sa1CVA4</strain>
    </source>
</reference>
<gene>
    <name evidence="6" type="ORF">H9628_07255</name>
</gene>
<comment type="caution">
    <text evidence="6">The sequence shown here is derived from an EMBL/GenBank/DDBJ whole genome shotgun (WGS) entry which is preliminary data.</text>
</comment>
<evidence type="ECO:0000313" key="7">
    <source>
        <dbReference type="Proteomes" id="UP000626242"/>
    </source>
</evidence>
<proteinExistence type="inferred from homology"/>